<evidence type="ECO:0000313" key="5">
    <source>
        <dbReference type="Proteomes" id="UP001140949"/>
    </source>
</evidence>
<evidence type="ECO:0000259" key="3">
    <source>
        <dbReference type="PROSITE" id="PS50102"/>
    </source>
</evidence>
<dbReference type="PANTHER" id="PTHR32343">
    <property type="entry name" value="SERINE/ARGININE-RICH SPLICING FACTOR"/>
    <property type="match status" value="1"/>
</dbReference>
<gene>
    <name evidence="4" type="ORF">M6B38_302670</name>
</gene>
<dbReference type="InterPro" id="IPR000504">
    <property type="entry name" value="RRM_dom"/>
</dbReference>
<dbReference type="InterPro" id="IPR012677">
    <property type="entry name" value="Nucleotide-bd_a/b_plait_sf"/>
</dbReference>
<dbReference type="GO" id="GO:0003723">
    <property type="term" value="F:RNA binding"/>
    <property type="evidence" value="ECO:0007669"/>
    <property type="project" value="UniProtKB-UniRule"/>
</dbReference>
<sequence length="146" mass="16120">MGATGATNLTVQVHNISPKATEEDLIAFFSYCGTIDKTHLQREDDQSQSAFVTFKQPYAFQTALLLNDATIIDRRVSISPVEIETSVPILPCSPKNREPEAKRRRLHSCSASDCLAREKGVSQDQGSSLRCRQDTNPSDQHGDRVG</sequence>
<dbReference type="Pfam" id="PF00076">
    <property type="entry name" value="RRM_1"/>
    <property type="match status" value="1"/>
</dbReference>
<dbReference type="InterPro" id="IPR035979">
    <property type="entry name" value="RBD_domain_sf"/>
</dbReference>
<dbReference type="PROSITE" id="PS50102">
    <property type="entry name" value="RRM"/>
    <property type="match status" value="1"/>
</dbReference>
<feature type="compositionally biased region" description="Polar residues" evidence="2">
    <location>
        <begin position="122"/>
        <end position="139"/>
    </location>
</feature>
<accession>A0AAX6HNW1</accession>
<proteinExistence type="predicted"/>
<dbReference type="Proteomes" id="UP001140949">
    <property type="component" value="Unassembled WGS sequence"/>
</dbReference>
<organism evidence="4 5">
    <name type="scientific">Iris pallida</name>
    <name type="common">Sweet iris</name>
    <dbReference type="NCBI Taxonomy" id="29817"/>
    <lineage>
        <taxon>Eukaryota</taxon>
        <taxon>Viridiplantae</taxon>
        <taxon>Streptophyta</taxon>
        <taxon>Embryophyta</taxon>
        <taxon>Tracheophyta</taxon>
        <taxon>Spermatophyta</taxon>
        <taxon>Magnoliopsida</taxon>
        <taxon>Liliopsida</taxon>
        <taxon>Asparagales</taxon>
        <taxon>Iridaceae</taxon>
        <taxon>Iridoideae</taxon>
        <taxon>Irideae</taxon>
        <taxon>Iris</taxon>
    </lineage>
</organism>
<reference evidence="4" key="1">
    <citation type="journal article" date="2023" name="GigaByte">
        <title>Genome assembly of the bearded iris, Iris pallida Lam.</title>
        <authorList>
            <person name="Bruccoleri R.E."/>
            <person name="Oakeley E.J."/>
            <person name="Faust A.M.E."/>
            <person name="Altorfer M."/>
            <person name="Dessus-Babus S."/>
            <person name="Burckhardt D."/>
            <person name="Oertli M."/>
            <person name="Naumann U."/>
            <person name="Petersen F."/>
            <person name="Wong J."/>
        </authorList>
    </citation>
    <scope>NUCLEOTIDE SEQUENCE</scope>
    <source>
        <strain evidence="4">GSM-AAB239-AS_SAM_17_03QT</strain>
    </source>
</reference>
<comment type="caution">
    <text evidence="4">The sequence shown here is derived from an EMBL/GenBank/DDBJ whole genome shotgun (WGS) entry which is preliminary data.</text>
</comment>
<evidence type="ECO:0000256" key="2">
    <source>
        <dbReference type="SAM" id="MobiDB-lite"/>
    </source>
</evidence>
<evidence type="ECO:0000313" key="4">
    <source>
        <dbReference type="EMBL" id="KAJ6842254.1"/>
    </source>
</evidence>
<dbReference type="SUPFAM" id="SSF54928">
    <property type="entry name" value="RNA-binding domain, RBD"/>
    <property type="match status" value="1"/>
</dbReference>
<dbReference type="AlphaFoldDB" id="A0AAX6HNW1"/>
<dbReference type="Gene3D" id="3.30.70.330">
    <property type="match status" value="1"/>
</dbReference>
<name>A0AAX6HNW1_IRIPA</name>
<feature type="domain" description="RRM" evidence="3">
    <location>
        <begin position="9"/>
        <end position="83"/>
    </location>
</feature>
<feature type="region of interest" description="Disordered" evidence="2">
    <location>
        <begin position="117"/>
        <end position="146"/>
    </location>
</feature>
<protein>
    <recommendedName>
        <fullName evidence="3">RRM domain-containing protein</fullName>
    </recommendedName>
</protein>
<dbReference type="EMBL" id="JANAVB010007798">
    <property type="protein sequence ID" value="KAJ6842254.1"/>
    <property type="molecule type" value="Genomic_DNA"/>
</dbReference>
<keyword evidence="5" id="KW-1185">Reference proteome</keyword>
<evidence type="ECO:0000256" key="1">
    <source>
        <dbReference type="PROSITE-ProRule" id="PRU00176"/>
    </source>
</evidence>
<dbReference type="SMART" id="SM00360">
    <property type="entry name" value="RRM"/>
    <property type="match status" value="1"/>
</dbReference>
<keyword evidence="1" id="KW-0694">RNA-binding</keyword>
<dbReference type="PANTHER" id="PTHR32343:SF44">
    <property type="entry name" value="PROTEIN VIP1-LIKE"/>
    <property type="match status" value="1"/>
</dbReference>
<reference evidence="4" key="2">
    <citation type="submission" date="2023-04" db="EMBL/GenBank/DDBJ databases">
        <authorList>
            <person name="Bruccoleri R.E."/>
            <person name="Oakeley E.J."/>
            <person name="Faust A.-M."/>
            <person name="Dessus-Babus S."/>
            <person name="Altorfer M."/>
            <person name="Burckhardt D."/>
            <person name="Oertli M."/>
            <person name="Naumann U."/>
            <person name="Petersen F."/>
            <person name="Wong J."/>
        </authorList>
    </citation>
    <scope>NUCLEOTIDE SEQUENCE</scope>
    <source>
        <strain evidence="4">GSM-AAB239-AS_SAM_17_03QT</strain>
        <tissue evidence="4">Leaf</tissue>
    </source>
</reference>